<reference evidence="1" key="1">
    <citation type="submission" date="2021-01" db="EMBL/GenBank/DDBJ databases">
        <authorList>
            <person name="Kaushik A."/>
        </authorList>
    </citation>
    <scope>NUCLEOTIDE SEQUENCE</scope>
    <source>
        <strain evidence="1">AG2-2IIIB</strain>
    </source>
</reference>
<dbReference type="AlphaFoldDB" id="A0A8H3C2W3"/>
<gene>
    <name evidence="1" type="ORF">RDB_LOCUS106830</name>
</gene>
<organism evidence="1 2">
    <name type="scientific">Rhizoctonia solani</name>
    <dbReference type="NCBI Taxonomy" id="456999"/>
    <lineage>
        <taxon>Eukaryota</taxon>
        <taxon>Fungi</taxon>
        <taxon>Dikarya</taxon>
        <taxon>Basidiomycota</taxon>
        <taxon>Agaricomycotina</taxon>
        <taxon>Agaricomycetes</taxon>
        <taxon>Cantharellales</taxon>
        <taxon>Ceratobasidiaceae</taxon>
        <taxon>Rhizoctonia</taxon>
    </lineage>
</organism>
<comment type="caution">
    <text evidence="1">The sequence shown here is derived from an EMBL/GenBank/DDBJ whole genome shotgun (WGS) entry which is preliminary data.</text>
</comment>
<sequence length="206" mass="23220">MPTFAGYIMTPEHMLQWIRTQHPNLPADENCITFGPFYELYKKHNMYKVFRFEHVALPGPYKPNTDGPPGQLNPKRIAIMFIRRSCPGDRKVWMPQREIPGVASDSKAGKFLKKCGLVTTDWVVLHVPADDMLRSSWVPEPKKASHSPGEISQCHNCSKPLEGSLLPQPHWPNWSFVLVPATFVLASYLVLKRTGKGVSALSLNAN</sequence>
<evidence type="ECO:0000313" key="1">
    <source>
        <dbReference type="EMBL" id="CAE6471430.1"/>
    </source>
</evidence>
<dbReference type="EMBL" id="CAJMWT010003428">
    <property type="protein sequence ID" value="CAE6471430.1"/>
    <property type="molecule type" value="Genomic_DNA"/>
</dbReference>
<accession>A0A8H3C2W3</accession>
<proteinExistence type="predicted"/>
<name>A0A8H3C2W3_9AGAM</name>
<protein>
    <submittedName>
        <fullName evidence="1">Uncharacterized protein</fullName>
    </submittedName>
</protein>
<dbReference type="Proteomes" id="UP000663843">
    <property type="component" value="Unassembled WGS sequence"/>
</dbReference>
<evidence type="ECO:0000313" key="2">
    <source>
        <dbReference type="Proteomes" id="UP000663843"/>
    </source>
</evidence>